<evidence type="ECO:0000313" key="2">
    <source>
        <dbReference type="EMBL" id="EMI52828.1"/>
    </source>
</evidence>
<evidence type="ECO:0000313" key="3">
    <source>
        <dbReference type="Proteomes" id="UP000011885"/>
    </source>
</evidence>
<name>M5U9Z0_9BACT</name>
<dbReference type="Proteomes" id="UP000011885">
    <property type="component" value="Unassembled WGS sequence"/>
</dbReference>
<feature type="compositionally biased region" description="Basic and acidic residues" evidence="1">
    <location>
        <begin position="301"/>
        <end position="314"/>
    </location>
</feature>
<reference evidence="2 3" key="1">
    <citation type="journal article" date="2013" name="Mar. Genomics">
        <title>Expression of sulfatases in Rhodopirellula baltica and the diversity of sulfatases in the genus Rhodopirellula.</title>
        <authorList>
            <person name="Wegner C.E."/>
            <person name="Richter-Heitmann T."/>
            <person name="Klindworth A."/>
            <person name="Klockow C."/>
            <person name="Richter M."/>
            <person name="Achstetter T."/>
            <person name="Glockner F.O."/>
            <person name="Harder J."/>
        </authorList>
    </citation>
    <scope>NUCLEOTIDE SEQUENCE [LARGE SCALE GENOMIC DNA]</scope>
    <source>
        <strain evidence="2 3">SM41</strain>
    </source>
</reference>
<sequence>MFTYRSIPLTSTAPSPRKRSKKAAKASALRDFGDSLSSDQWEAFARDFVAATPDGRSAAKFLGHDGGGGALYLWGIATALQGSVSPLQQTLAQLAVGDASSVAGLSQSDRDALLDGSHRLSERDYRDEMSVVDAAETVMWAAAFPLLSAVLPQEQWRRCGERLVKIHADAGLRGDATSPLFLLLAGELGMTLAWRLAVMPSCAKLATSSVKAVIAYIEGEGESIDRALVRSADLRLVVASLVRCERLLPLVSKKKFSQRNRDIAAEFATWMAAMSRCDGTQVLTAVNAEECAVDYQKEVKRDGTAGDDSSKPTHETTSVPEPQGKRKGNGPELHGLMLAASKFDTETLPPSMAAALGQSHTGGRLAWEVSLPEAMWHSETGQTFAMLPEWDVKRGRTFVDYSGEDIRVEVMAGRRPLFEGVHQTMVRVDGVDLQPTSDWECTCEYTDDDVHLVELEQRFGDYVLQRQWMLIRDDRCLMVSDAVLPYENGATVEADAKATRTSGRPAVAPEIQCVSRLPLAAGVEVVEDEEVRELVLLNRSKRRAMVMPLAANEWRVGQTDCQTAVSDDRHLVVTTTGQGAVYSPVWIDMETGRLRRKRTWRQLTIAEDLTIIPRGIAAAFRVQMGSEHWVVYRSLAPGGPRSLMGKHLIADFFAARFHPGDGGMEELVTVDASSDAE</sequence>
<dbReference type="AlphaFoldDB" id="M5U9Z0"/>
<feature type="region of interest" description="Disordered" evidence="1">
    <location>
        <begin position="301"/>
        <end position="333"/>
    </location>
</feature>
<accession>M5U9Z0</accession>
<protein>
    <submittedName>
        <fullName evidence="2">Uncharacterized protein</fullName>
    </submittedName>
</protein>
<gene>
    <name evidence="2" type="ORF">RSSM_05740</name>
</gene>
<dbReference type="PATRIC" id="fig|1263870.3.peg.6082"/>
<evidence type="ECO:0000256" key="1">
    <source>
        <dbReference type="SAM" id="MobiDB-lite"/>
    </source>
</evidence>
<organism evidence="2 3">
    <name type="scientific">Rhodopirellula sallentina SM41</name>
    <dbReference type="NCBI Taxonomy" id="1263870"/>
    <lineage>
        <taxon>Bacteria</taxon>
        <taxon>Pseudomonadati</taxon>
        <taxon>Planctomycetota</taxon>
        <taxon>Planctomycetia</taxon>
        <taxon>Pirellulales</taxon>
        <taxon>Pirellulaceae</taxon>
        <taxon>Rhodopirellula</taxon>
    </lineage>
</organism>
<keyword evidence="3" id="KW-1185">Reference proteome</keyword>
<comment type="caution">
    <text evidence="2">The sequence shown here is derived from an EMBL/GenBank/DDBJ whole genome shotgun (WGS) entry which is preliminary data.</text>
</comment>
<proteinExistence type="predicted"/>
<dbReference type="EMBL" id="ANOH01000403">
    <property type="protein sequence ID" value="EMI52828.1"/>
    <property type="molecule type" value="Genomic_DNA"/>
</dbReference>
<feature type="region of interest" description="Disordered" evidence="1">
    <location>
        <begin position="1"/>
        <end position="24"/>
    </location>
</feature>